<dbReference type="GO" id="GO:0006351">
    <property type="term" value="P:DNA-templated transcription"/>
    <property type="evidence" value="ECO:0007669"/>
    <property type="project" value="InterPro"/>
</dbReference>
<evidence type="ECO:0000256" key="5">
    <source>
        <dbReference type="ARBA" id="ARBA00023163"/>
    </source>
</evidence>
<gene>
    <name evidence="7" type="ORF">S03H2_23024</name>
</gene>
<evidence type="ECO:0000259" key="6">
    <source>
        <dbReference type="Pfam" id="PF04563"/>
    </source>
</evidence>
<evidence type="ECO:0000256" key="3">
    <source>
        <dbReference type="ARBA" id="ARBA00022679"/>
    </source>
</evidence>
<name>X1GJV7_9ZZZZ</name>
<feature type="domain" description="RNA polymerase beta subunit protrusion" evidence="6">
    <location>
        <begin position="24"/>
        <end position="185"/>
    </location>
</feature>
<feature type="non-terminal residue" evidence="7">
    <location>
        <position position="202"/>
    </location>
</feature>
<evidence type="ECO:0000256" key="1">
    <source>
        <dbReference type="ARBA" id="ARBA00012418"/>
    </source>
</evidence>
<dbReference type="EMBL" id="BARU01012497">
    <property type="protein sequence ID" value="GAH41904.1"/>
    <property type="molecule type" value="Genomic_DNA"/>
</dbReference>
<sequence length="202" mass="22843">MAKVSSTEAQNNWVVMRAFFEETKLVHQHLDSYNDFIGNKLQRIITEVGKIQPDIHNRTAKRPLSQFYLRLGQLTIESPSIREADGSKKPIYPNEARVRDLTYSSPLFLEMTPVDVDRKTGIEEQLEPVNIYIGELPVMLKSKVCLLAGLSDDELVTQGEDPNDPGGYFVINGSERVLVTQEDLAPNRVLVEETRRSSTSTH</sequence>
<keyword evidence="5" id="KW-0804">Transcription</keyword>
<dbReference type="AlphaFoldDB" id="X1GJV7"/>
<dbReference type="EC" id="2.7.7.6" evidence="1"/>
<dbReference type="GO" id="GO:0003677">
    <property type="term" value="F:DNA binding"/>
    <property type="evidence" value="ECO:0007669"/>
    <property type="project" value="InterPro"/>
</dbReference>
<evidence type="ECO:0000256" key="2">
    <source>
        <dbReference type="ARBA" id="ARBA00022478"/>
    </source>
</evidence>
<protein>
    <recommendedName>
        <fullName evidence="1">DNA-directed RNA polymerase</fullName>
        <ecNumber evidence="1">2.7.7.6</ecNumber>
    </recommendedName>
</protein>
<dbReference type="PANTHER" id="PTHR20856">
    <property type="entry name" value="DNA-DIRECTED RNA POLYMERASE I SUBUNIT 2"/>
    <property type="match status" value="1"/>
</dbReference>
<dbReference type="GO" id="GO:0003899">
    <property type="term" value="F:DNA-directed RNA polymerase activity"/>
    <property type="evidence" value="ECO:0007669"/>
    <property type="project" value="UniProtKB-EC"/>
</dbReference>
<accession>X1GJV7</accession>
<evidence type="ECO:0000313" key="7">
    <source>
        <dbReference type="EMBL" id="GAH41904.1"/>
    </source>
</evidence>
<dbReference type="Pfam" id="PF04563">
    <property type="entry name" value="RNA_pol_Rpb2_1"/>
    <property type="match status" value="1"/>
</dbReference>
<keyword evidence="3" id="KW-0808">Transferase</keyword>
<dbReference type="InterPro" id="IPR007644">
    <property type="entry name" value="RNA_pol_bsu_protrusion"/>
</dbReference>
<dbReference type="SUPFAM" id="SSF64484">
    <property type="entry name" value="beta and beta-prime subunits of DNA dependent RNA-polymerase"/>
    <property type="match status" value="1"/>
</dbReference>
<dbReference type="InterPro" id="IPR015712">
    <property type="entry name" value="DNA-dir_RNA_pol_su2"/>
</dbReference>
<organism evidence="7">
    <name type="scientific">marine sediment metagenome</name>
    <dbReference type="NCBI Taxonomy" id="412755"/>
    <lineage>
        <taxon>unclassified sequences</taxon>
        <taxon>metagenomes</taxon>
        <taxon>ecological metagenomes</taxon>
    </lineage>
</organism>
<comment type="caution">
    <text evidence="7">The sequence shown here is derived from an EMBL/GenBank/DDBJ whole genome shotgun (WGS) entry which is preliminary data.</text>
</comment>
<dbReference type="Gene3D" id="3.90.1100.10">
    <property type="match status" value="1"/>
</dbReference>
<reference evidence="7" key="1">
    <citation type="journal article" date="2014" name="Front. Microbiol.">
        <title>High frequency of phylogenetically diverse reductive dehalogenase-homologous genes in deep subseafloor sedimentary metagenomes.</title>
        <authorList>
            <person name="Kawai M."/>
            <person name="Futagami T."/>
            <person name="Toyoda A."/>
            <person name="Takaki Y."/>
            <person name="Nishi S."/>
            <person name="Hori S."/>
            <person name="Arai W."/>
            <person name="Tsubouchi T."/>
            <person name="Morono Y."/>
            <person name="Uchiyama I."/>
            <person name="Ito T."/>
            <person name="Fujiyama A."/>
            <person name="Inagaki F."/>
            <person name="Takami H."/>
        </authorList>
    </citation>
    <scope>NUCLEOTIDE SEQUENCE</scope>
    <source>
        <strain evidence="7">Expedition CK06-06</strain>
    </source>
</reference>
<evidence type="ECO:0000256" key="4">
    <source>
        <dbReference type="ARBA" id="ARBA00022695"/>
    </source>
</evidence>
<keyword evidence="2" id="KW-0240">DNA-directed RNA polymerase</keyword>
<dbReference type="GO" id="GO:0032549">
    <property type="term" value="F:ribonucleoside binding"/>
    <property type="evidence" value="ECO:0007669"/>
    <property type="project" value="InterPro"/>
</dbReference>
<proteinExistence type="predicted"/>
<dbReference type="GO" id="GO:0000428">
    <property type="term" value="C:DNA-directed RNA polymerase complex"/>
    <property type="evidence" value="ECO:0007669"/>
    <property type="project" value="UniProtKB-KW"/>
</dbReference>
<keyword evidence="4" id="KW-0548">Nucleotidyltransferase</keyword>